<dbReference type="AlphaFoldDB" id="A0A1W0WEZ3"/>
<dbReference type="Proteomes" id="UP000192578">
    <property type="component" value="Unassembled WGS sequence"/>
</dbReference>
<dbReference type="InterPro" id="IPR004313">
    <property type="entry name" value="ARD"/>
</dbReference>
<dbReference type="PANTHER" id="PTHR23418:SF0">
    <property type="entry name" value="ACIREDUCTONE DIOXYGENASE"/>
    <property type="match status" value="1"/>
</dbReference>
<dbReference type="EC" id="1.13.11.54" evidence="10"/>
<evidence type="ECO:0000256" key="3">
    <source>
        <dbReference type="ARBA" id="ARBA00022596"/>
    </source>
</evidence>
<accession>A0A1W0WEZ3</accession>
<keyword evidence="5" id="KW-0479">Metal-binding</keyword>
<keyword evidence="7" id="KW-0560">Oxidoreductase</keyword>
<evidence type="ECO:0000256" key="4">
    <source>
        <dbReference type="ARBA" id="ARBA00022605"/>
    </source>
</evidence>
<dbReference type="EMBL" id="MTYJ01000116">
    <property type="protein sequence ID" value="OQV13780.1"/>
    <property type="molecule type" value="Genomic_DNA"/>
</dbReference>
<comment type="cofactor">
    <cofactor evidence="2">
        <name>Fe(2+)</name>
        <dbReference type="ChEBI" id="CHEBI:29033"/>
    </cofactor>
</comment>
<evidence type="ECO:0000313" key="11">
    <source>
        <dbReference type="EMBL" id="OQV13780.1"/>
    </source>
</evidence>
<keyword evidence="3" id="KW-0533">Nickel</keyword>
<dbReference type="PANTHER" id="PTHR23418">
    <property type="entry name" value="ACIREDUCTONE DIOXYGENASE"/>
    <property type="match status" value="1"/>
</dbReference>
<evidence type="ECO:0000256" key="9">
    <source>
        <dbReference type="ARBA" id="ARBA00023167"/>
    </source>
</evidence>
<evidence type="ECO:0000256" key="1">
    <source>
        <dbReference type="ARBA" id="ARBA00000428"/>
    </source>
</evidence>
<evidence type="ECO:0000256" key="10">
    <source>
        <dbReference type="ARBA" id="ARBA00039005"/>
    </source>
</evidence>
<dbReference type="GO" id="GO:0009086">
    <property type="term" value="P:methionine biosynthetic process"/>
    <property type="evidence" value="ECO:0007669"/>
    <property type="project" value="UniProtKB-KW"/>
</dbReference>
<dbReference type="Pfam" id="PF03079">
    <property type="entry name" value="ARD"/>
    <property type="match status" value="2"/>
</dbReference>
<comment type="caution">
    <text evidence="11">The sequence shown here is derived from an EMBL/GenBank/DDBJ whole genome shotgun (WGS) entry which is preliminary data.</text>
</comment>
<dbReference type="InterPro" id="IPR014710">
    <property type="entry name" value="RmlC-like_jellyroll"/>
</dbReference>
<evidence type="ECO:0000256" key="2">
    <source>
        <dbReference type="ARBA" id="ARBA00001954"/>
    </source>
</evidence>
<gene>
    <name evidence="11" type="ORF">BV898_11999</name>
</gene>
<keyword evidence="12" id="KW-1185">Reference proteome</keyword>
<dbReference type="SUPFAM" id="SSF51182">
    <property type="entry name" value="RmlC-like cupins"/>
    <property type="match status" value="1"/>
</dbReference>
<dbReference type="OrthoDB" id="1867259at2759"/>
<evidence type="ECO:0000256" key="6">
    <source>
        <dbReference type="ARBA" id="ARBA00022964"/>
    </source>
</evidence>
<evidence type="ECO:0000256" key="8">
    <source>
        <dbReference type="ARBA" id="ARBA00023004"/>
    </source>
</evidence>
<dbReference type="InterPro" id="IPR011051">
    <property type="entry name" value="RmlC_Cupin_sf"/>
</dbReference>
<dbReference type="GO" id="GO:0046872">
    <property type="term" value="F:metal ion binding"/>
    <property type="evidence" value="ECO:0007669"/>
    <property type="project" value="UniProtKB-KW"/>
</dbReference>
<dbReference type="GO" id="GO:0010309">
    <property type="term" value="F:acireductone dioxygenase [iron(II)-requiring] activity"/>
    <property type="evidence" value="ECO:0007669"/>
    <property type="project" value="UniProtKB-EC"/>
</dbReference>
<name>A0A1W0WEZ3_HYPEX</name>
<keyword evidence="8" id="KW-0408">Iron</keyword>
<evidence type="ECO:0000256" key="7">
    <source>
        <dbReference type="ARBA" id="ARBA00023002"/>
    </source>
</evidence>
<evidence type="ECO:0000256" key="5">
    <source>
        <dbReference type="ARBA" id="ARBA00022723"/>
    </source>
</evidence>
<keyword evidence="4" id="KW-0028">Amino-acid biosynthesis</keyword>
<organism evidence="11 12">
    <name type="scientific">Hypsibius exemplaris</name>
    <name type="common">Freshwater tardigrade</name>
    <dbReference type="NCBI Taxonomy" id="2072580"/>
    <lineage>
        <taxon>Eukaryota</taxon>
        <taxon>Metazoa</taxon>
        <taxon>Ecdysozoa</taxon>
        <taxon>Tardigrada</taxon>
        <taxon>Eutardigrada</taxon>
        <taxon>Parachela</taxon>
        <taxon>Hypsibioidea</taxon>
        <taxon>Hypsibiidae</taxon>
        <taxon>Hypsibius</taxon>
    </lineage>
</organism>
<comment type="catalytic activity">
    <reaction evidence="1">
        <text>1,2-dihydroxy-5-(methylsulfanyl)pent-1-en-3-one + O2 = 4-methylsulfanyl-2-oxobutanoate + formate + 2 H(+)</text>
        <dbReference type="Rhea" id="RHEA:24504"/>
        <dbReference type="ChEBI" id="CHEBI:15378"/>
        <dbReference type="ChEBI" id="CHEBI:15379"/>
        <dbReference type="ChEBI" id="CHEBI:15740"/>
        <dbReference type="ChEBI" id="CHEBI:16723"/>
        <dbReference type="ChEBI" id="CHEBI:49252"/>
        <dbReference type="EC" id="1.13.11.54"/>
    </reaction>
</comment>
<sequence>MVRIWYMADPVENQFVENYASQPAEFLTAEQLKQRTRVSCLQVEVNEAKQDEILNAIPDAQKCNYRDVIEVCPEKMGDNFDAKLKIFFTNTCMQMMKIAVERGDLIVLPAGIYHRFTTDERKSIKAMRLFVGEPVWTPHNRDEDGDKEPARKYYLEHSPESGSLWILTNGAKAMKSK</sequence>
<dbReference type="Gene3D" id="2.60.120.10">
    <property type="entry name" value="Jelly Rolls"/>
    <property type="match status" value="2"/>
</dbReference>
<keyword evidence="6 11" id="KW-0223">Dioxygenase</keyword>
<reference evidence="12" key="1">
    <citation type="submission" date="2017-01" db="EMBL/GenBank/DDBJ databases">
        <title>Comparative genomics of anhydrobiosis in the tardigrade Hypsibius dujardini.</title>
        <authorList>
            <person name="Yoshida Y."/>
            <person name="Koutsovoulos G."/>
            <person name="Laetsch D."/>
            <person name="Stevens L."/>
            <person name="Kumar S."/>
            <person name="Horikawa D."/>
            <person name="Ishino K."/>
            <person name="Komine S."/>
            <person name="Tomita M."/>
            <person name="Blaxter M."/>
            <person name="Arakawa K."/>
        </authorList>
    </citation>
    <scope>NUCLEOTIDE SEQUENCE [LARGE SCALE GENOMIC DNA]</scope>
    <source>
        <strain evidence="12">Z151</strain>
    </source>
</reference>
<evidence type="ECO:0000313" key="12">
    <source>
        <dbReference type="Proteomes" id="UP000192578"/>
    </source>
</evidence>
<proteinExistence type="predicted"/>
<keyword evidence="9" id="KW-0486">Methionine biosynthesis</keyword>
<protein>
    <recommendedName>
        <fullName evidence="10">acireductone dioxygenase (Fe(2+)-requiring)</fullName>
        <ecNumber evidence="10">1.13.11.54</ecNumber>
    </recommendedName>
</protein>